<dbReference type="GO" id="GO:0040020">
    <property type="term" value="P:regulation of meiotic nuclear division"/>
    <property type="evidence" value="ECO:0007669"/>
    <property type="project" value="EnsemblFungi"/>
</dbReference>
<dbReference type="STRING" id="1071382.H2AQW0"/>
<dbReference type="EMBL" id="HE650822">
    <property type="protein sequence ID" value="CCF56760.1"/>
    <property type="molecule type" value="Genomic_DNA"/>
</dbReference>
<dbReference type="InterPro" id="IPR000719">
    <property type="entry name" value="Prot_kinase_dom"/>
</dbReference>
<dbReference type="Gene3D" id="3.30.200.20">
    <property type="entry name" value="Phosphorylase Kinase, domain 1"/>
    <property type="match status" value="1"/>
</dbReference>
<proteinExistence type="predicted"/>
<evidence type="ECO:0000259" key="4">
    <source>
        <dbReference type="PROSITE" id="PS50011"/>
    </source>
</evidence>
<dbReference type="eggNOG" id="KOG0032">
    <property type="taxonomic scope" value="Eukaryota"/>
</dbReference>
<dbReference type="GeneID" id="13884894"/>
<dbReference type="HOGENOM" id="CLU_532162_0_0_1"/>
<dbReference type="RefSeq" id="XP_003955895.1">
    <property type="nucleotide sequence ID" value="XM_003955846.1"/>
</dbReference>
<keyword evidence="2 3" id="KW-0067">ATP-binding</keyword>
<accession>H2AQW0</accession>
<feature type="binding site" evidence="3">
    <location>
        <position position="145"/>
    </location>
    <ligand>
        <name>ATP</name>
        <dbReference type="ChEBI" id="CHEBI:30616"/>
    </ligand>
</feature>
<dbReference type="InParanoid" id="H2AQW0"/>
<gene>
    <name evidence="5" type="primary">KAFR0B04630</name>
    <name evidence="5" type="ORF">KAFR_0B04630</name>
</gene>
<dbReference type="PROSITE" id="PS50011">
    <property type="entry name" value="PROTEIN_KINASE_DOM"/>
    <property type="match status" value="1"/>
</dbReference>
<evidence type="ECO:0000313" key="6">
    <source>
        <dbReference type="Proteomes" id="UP000005220"/>
    </source>
</evidence>
<sequence length="512" mass="59166">MILQHKLQLSQSRTSVPDHNKRFLRSSLQELNSFKVINETNNYLEDSDSNLSSSKEDSLFLNQIDSELEKYITSESSASAPSIKTNYINFEPKPYPIFQEQNELKDFILIKEVGQGAFSKVFLAVPDPNGSKSFLINEHPQVAIKVAKKNNKERERNKTGKEFKVSAREDVINEVSIQKSVSGLCSNIAQYFDFQESDNFFFIIQEYIAGGEIFNQIIKYTYFSEDLCRHIITQVAHALKVLHSHEIVHRDIKPENLLYTSIPIIKEKERHLRKSDDQNTKISEGRFIKHVGAAEIGEVKLVDFGLSKQLVNKGTKTPCGTLCYVAPEIINHHRYSKKVDMWGVGCVLYTMLCGFPPFFDDDSEQLKEKICNGDYAFLEPWWNEISIEAKYCVTRLLEVDAKKRYSVDDFLNDPWLNSYDCDKVTNKKVERVSISKYGKPEISEREIFFREVFSRSNTILRNKEKLKLPELPNNTTNNLIPPHFSLMSDYSILDLELQNPNLYNCFKKNPSR</sequence>
<dbReference type="Pfam" id="PF00069">
    <property type="entry name" value="Pkinase"/>
    <property type="match status" value="1"/>
</dbReference>
<evidence type="ECO:0000256" key="2">
    <source>
        <dbReference type="ARBA" id="ARBA00022840"/>
    </source>
</evidence>
<dbReference type="Proteomes" id="UP000005220">
    <property type="component" value="Chromosome 2"/>
</dbReference>
<dbReference type="Gene3D" id="1.10.510.10">
    <property type="entry name" value="Transferase(Phosphotransferase) domain 1"/>
    <property type="match status" value="1"/>
</dbReference>
<organism evidence="5 6">
    <name type="scientific">Kazachstania africana (strain ATCC 22294 / BCRC 22015 / CBS 2517 / CECT 1963 / NBRC 1671 / NRRL Y-8276)</name>
    <name type="common">Yeast</name>
    <name type="synonym">Kluyveromyces africanus</name>
    <dbReference type="NCBI Taxonomy" id="1071382"/>
    <lineage>
        <taxon>Eukaryota</taxon>
        <taxon>Fungi</taxon>
        <taxon>Dikarya</taxon>
        <taxon>Ascomycota</taxon>
        <taxon>Saccharomycotina</taxon>
        <taxon>Saccharomycetes</taxon>
        <taxon>Saccharomycetales</taxon>
        <taxon>Saccharomycetaceae</taxon>
        <taxon>Kazachstania</taxon>
    </lineage>
</organism>
<keyword evidence="1 3" id="KW-0547">Nucleotide-binding</keyword>
<evidence type="ECO:0000256" key="3">
    <source>
        <dbReference type="PROSITE-ProRule" id="PRU10141"/>
    </source>
</evidence>
<reference evidence="5 6" key="1">
    <citation type="journal article" date="2011" name="Proc. Natl. Acad. Sci. U.S.A.">
        <title>Evolutionary erosion of yeast sex chromosomes by mating-type switching accidents.</title>
        <authorList>
            <person name="Gordon J.L."/>
            <person name="Armisen D."/>
            <person name="Proux-Wera E."/>
            <person name="Oheigeartaigh S.S."/>
            <person name="Byrne K.P."/>
            <person name="Wolfe K.H."/>
        </authorList>
    </citation>
    <scope>NUCLEOTIDE SEQUENCE [LARGE SCALE GENOMIC DNA]</scope>
    <source>
        <strain evidence="6">ATCC 22294 / BCRC 22015 / CBS 2517 / CECT 1963 / NBRC 1671 / NRRL Y-8276</strain>
    </source>
</reference>
<dbReference type="GO" id="GO:0034599">
    <property type="term" value="P:cellular response to oxidative stress"/>
    <property type="evidence" value="ECO:0007669"/>
    <property type="project" value="EnsemblFungi"/>
</dbReference>
<dbReference type="InterPro" id="IPR011009">
    <property type="entry name" value="Kinase-like_dom_sf"/>
</dbReference>
<dbReference type="SUPFAM" id="SSF56112">
    <property type="entry name" value="Protein kinase-like (PK-like)"/>
    <property type="match status" value="1"/>
</dbReference>
<dbReference type="KEGG" id="kaf:KAFR_0B04630"/>
<dbReference type="AlphaFoldDB" id="H2AQW0"/>
<feature type="domain" description="Protein kinase" evidence="4">
    <location>
        <begin position="107"/>
        <end position="416"/>
    </location>
</feature>
<evidence type="ECO:0000313" key="5">
    <source>
        <dbReference type="EMBL" id="CCF56760.1"/>
    </source>
</evidence>
<dbReference type="OrthoDB" id="1738954at2759"/>
<dbReference type="PROSITE" id="PS00108">
    <property type="entry name" value="PROTEIN_KINASE_ST"/>
    <property type="match status" value="1"/>
</dbReference>
<evidence type="ECO:0000256" key="1">
    <source>
        <dbReference type="ARBA" id="ARBA00022741"/>
    </source>
</evidence>
<dbReference type="GO" id="GO:0004672">
    <property type="term" value="F:protein kinase activity"/>
    <property type="evidence" value="ECO:0007669"/>
    <property type="project" value="InterPro"/>
</dbReference>
<dbReference type="InterPro" id="IPR017441">
    <property type="entry name" value="Protein_kinase_ATP_BS"/>
</dbReference>
<dbReference type="PANTHER" id="PTHR24347">
    <property type="entry name" value="SERINE/THREONINE-PROTEIN KINASE"/>
    <property type="match status" value="1"/>
</dbReference>
<name>H2AQW0_KAZAF</name>
<protein>
    <recommendedName>
        <fullName evidence="4">Protein kinase domain-containing protein</fullName>
    </recommendedName>
</protein>
<dbReference type="GO" id="GO:0005524">
    <property type="term" value="F:ATP binding"/>
    <property type="evidence" value="ECO:0007669"/>
    <property type="project" value="UniProtKB-UniRule"/>
</dbReference>
<dbReference type="PROSITE" id="PS00107">
    <property type="entry name" value="PROTEIN_KINASE_ATP"/>
    <property type="match status" value="1"/>
</dbReference>
<dbReference type="SMART" id="SM00220">
    <property type="entry name" value="S_TKc"/>
    <property type="match status" value="1"/>
</dbReference>
<keyword evidence="6" id="KW-1185">Reference proteome</keyword>
<dbReference type="InterPro" id="IPR008271">
    <property type="entry name" value="Ser/Thr_kinase_AS"/>
</dbReference>